<dbReference type="AlphaFoldDB" id="A0A7S0R4T7"/>
<evidence type="ECO:0000256" key="1">
    <source>
        <dbReference type="ARBA" id="ARBA00022737"/>
    </source>
</evidence>
<dbReference type="EMBL" id="HBFA01017624">
    <property type="protein sequence ID" value="CAD8667258.1"/>
    <property type="molecule type" value="Transcribed_RNA"/>
</dbReference>
<dbReference type="PANTHER" id="PTHR13780:SF36">
    <property type="entry name" value="CBS DOMAIN-CONTAINING PROTEIN"/>
    <property type="match status" value="1"/>
</dbReference>
<dbReference type="InterPro" id="IPR000644">
    <property type="entry name" value="CBS_dom"/>
</dbReference>
<organism evidence="6">
    <name type="scientific">Pyramimonas obovata</name>
    <dbReference type="NCBI Taxonomy" id="1411642"/>
    <lineage>
        <taxon>Eukaryota</taxon>
        <taxon>Viridiplantae</taxon>
        <taxon>Chlorophyta</taxon>
        <taxon>Pyramimonadophyceae</taxon>
        <taxon>Pyramimonadales</taxon>
        <taxon>Pyramimonadaceae</taxon>
        <taxon>Pyramimonas</taxon>
        <taxon>Pyramimonas incertae sedis</taxon>
    </lineage>
</organism>
<dbReference type="SUPFAM" id="SSF54631">
    <property type="entry name" value="CBS-domain pair"/>
    <property type="match status" value="2"/>
</dbReference>
<feature type="domain" description="CBS" evidence="5">
    <location>
        <begin position="13"/>
        <end position="75"/>
    </location>
</feature>
<evidence type="ECO:0000256" key="2">
    <source>
        <dbReference type="ARBA" id="ARBA00023122"/>
    </source>
</evidence>
<keyword evidence="1" id="KW-0677">Repeat</keyword>
<evidence type="ECO:0000313" key="6">
    <source>
        <dbReference type="EMBL" id="CAD8667258.1"/>
    </source>
</evidence>
<feature type="domain" description="CBS" evidence="5">
    <location>
        <begin position="100"/>
        <end position="157"/>
    </location>
</feature>
<dbReference type="PROSITE" id="PS51371">
    <property type="entry name" value="CBS"/>
    <property type="match status" value="3"/>
</dbReference>
<feature type="region of interest" description="Disordered" evidence="4">
    <location>
        <begin position="247"/>
        <end position="280"/>
    </location>
</feature>
<dbReference type="InterPro" id="IPR050511">
    <property type="entry name" value="AMPK_gamma/SDS23_families"/>
</dbReference>
<dbReference type="Gene3D" id="3.10.580.10">
    <property type="entry name" value="CBS-domain"/>
    <property type="match status" value="2"/>
</dbReference>
<dbReference type="PANTHER" id="PTHR13780">
    <property type="entry name" value="AMP-ACTIVATED PROTEIN KINASE, GAMMA REGULATORY SUBUNIT"/>
    <property type="match status" value="1"/>
</dbReference>
<dbReference type="CDD" id="cd02205">
    <property type="entry name" value="CBS_pair_SF"/>
    <property type="match status" value="2"/>
</dbReference>
<protein>
    <recommendedName>
        <fullName evidence="5">CBS domain-containing protein</fullName>
    </recommendedName>
</protein>
<feature type="domain" description="CBS" evidence="5">
    <location>
        <begin position="172"/>
        <end position="230"/>
    </location>
</feature>
<dbReference type="SMART" id="SM00116">
    <property type="entry name" value="CBS"/>
    <property type="match status" value="3"/>
</dbReference>
<evidence type="ECO:0000259" key="5">
    <source>
        <dbReference type="PROSITE" id="PS51371"/>
    </source>
</evidence>
<accession>A0A7S0R4T7</accession>
<proteinExistence type="predicted"/>
<sequence length="280" mass="30752">MEVLQDSLEDSIVNEDAQVVTVSSSMEPVEAFKILLENRIQSAPVWHEEEGRYIGFIELRDLVCYALAEVHKDDVCKGAESTFYTEGIPERGYQHVTYLARRNPYKPFQLDQTVGEAITCLARKRCHRLPVVNNDGELIYILSQTSIIQFLNSRVDAFLGGIGDKTIEELNIGTYPLITVKDTLPAHAALELVDNKGISGVGIVDSEDGTLVGNTSGSDLHIFLRDGASLAMPVLDFFCTGSARRNGHRPSSNNYMHQGSDPREGHSQAGQNKGAPDICG</sequence>
<evidence type="ECO:0000256" key="4">
    <source>
        <dbReference type="SAM" id="MobiDB-lite"/>
    </source>
</evidence>
<reference evidence="6" key="1">
    <citation type="submission" date="2021-01" db="EMBL/GenBank/DDBJ databases">
        <authorList>
            <person name="Corre E."/>
            <person name="Pelletier E."/>
            <person name="Niang G."/>
            <person name="Scheremetjew M."/>
            <person name="Finn R."/>
            <person name="Kale V."/>
            <person name="Holt S."/>
            <person name="Cochrane G."/>
            <person name="Meng A."/>
            <person name="Brown T."/>
            <person name="Cohen L."/>
        </authorList>
    </citation>
    <scope>NUCLEOTIDE SEQUENCE</scope>
    <source>
        <strain evidence="6">CCMP722</strain>
    </source>
</reference>
<gene>
    <name evidence="6" type="ORF">POBO1169_LOCUS8992</name>
</gene>
<keyword evidence="2 3" id="KW-0129">CBS domain</keyword>
<dbReference type="Pfam" id="PF00571">
    <property type="entry name" value="CBS"/>
    <property type="match status" value="3"/>
</dbReference>
<name>A0A7S0R4T7_9CHLO</name>
<evidence type="ECO:0000256" key="3">
    <source>
        <dbReference type="PROSITE-ProRule" id="PRU00703"/>
    </source>
</evidence>
<dbReference type="InterPro" id="IPR046342">
    <property type="entry name" value="CBS_dom_sf"/>
</dbReference>